<dbReference type="PANTHER" id="PTHR30273">
    <property type="entry name" value="PERIPLASMIC SIGNAL SENSOR AND SIGMA FACTOR ACTIVATOR FECR-RELATED"/>
    <property type="match status" value="1"/>
</dbReference>
<feature type="transmembrane region" description="Helical" evidence="1">
    <location>
        <begin position="87"/>
        <end position="109"/>
    </location>
</feature>
<feature type="domain" description="FecR N-terminal" evidence="3">
    <location>
        <begin position="14"/>
        <end position="52"/>
    </location>
</feature>
<evidence type="ECO:0000259" key="2">
    <source>
        <dbReference type="Pfam" id="PF04773"/>
    </source>
</evidence>
<sequence>MSVAGNGGRARIREEAAAWVACVDRGPTEDERKAFSAWLDSDPAHRPAYDQAIARYERSGLLRQSSLREGVSLESEFPRPRQRVARYAMAAGIAGLLVLGTFQVTGGLLGPPIQAVLLSSGPIPRDFLLDDGSSLTLAPASEMQVDLGRKERRAELRRGHARLAVSAEERAFVLVAGSRRVEVSNGDYELDLRTGEGSIEPVQAVAGISSAPVPGDPDASAVSPKQATTARRLEFSSASLRDVVEIANRDSGGPSIVVDPRIADLRVTGLFRAGDSAALARSLAATLNLQLVVGQGGALTLEPRAK</sequence>
<dbReference type="InterPro" id="IPR012373">
    <property type="entry name" value="Ferrdict_sens_TM"/>
</dbReference>
<evidence type="ECO:0000256" key="1">
    <source>
        <dbReference type="SAM" id="Phobius"/>
    </source>
</evidence>
<dbReference type="Pfam" id="PF04773">
    <property type="entry name" value="FecR"/>
    <property type="match status" value="1"/>
</dbReference>
<dbReference type="InterPro" id="IPR006860">
    <property type="entry name" value="FecR"/>
</dbReference>
<dbReference type="InterPro" id="IPR032623">
    <property type="entry name" value="FecR_N"/>
</dbReference>
<feature type="domain" description="FecR protein" evidence="2">
    <location>
        <begin position="125"/>
        <end position="196"/>
    </location>
</feature>
<evidence type="ECO:0000313" key="5">
    <source>
        <dbReference type="Proteomes" id="UP000515861"/>
    </source>
</evidence>
<protein>
    <submittedName>
        <fullName evidence="4">DUF4880 domain-containing protein</fullName>
    </submittedName>
</protein>
<dbReference type="AlphaFoldDB" id="A0A7G9L400"/>
<keyword evidence="1" id="KW-1133">Transmembrane helix</keyword>
<organism evidence="4 5">
    <name type="scientific">Sphingomonas sabuli</name>
    <dbReference type="NCBI Taxonomy" id="2764186"/>
    <lineage>
        <taxon>Bacteria</taxon>
        <taxon>Pseudomonadati</taxon>
        <taxon>Pseudomonadota</taxon>
        <taxon>Alphaproteobacteria</taxon>
        <taxon>Sphingomonadales</taxon>
        <taxon>Sphingomonadaceae</taxon>
        <taxon>Sphingomonas</taxon>
    </lineage>
</organism>
<dbReference type="Pfam" id="PF16220">
    <property type="entry name" value="DUF4880"/>
    <property type="match status" value="1"/>
</dbReference>
<dbReference type="GO" id="GO:0016989">
    <property type="term" value="F:sigma factor antagonist activity"/>
    <property type="evidence" value="ECO:0007669"/>
    <property type="project" value="TreeGrafter"/>
</dbReference>
<reference evidence="4 5" key="1">
    <citation type="submission" date="2020-08" db="EMBL/GenBank/DDBJ databases">
        <title>Sphingomonas sp. sand1-3 16S ribosomal RNA gene Genome sequencing and assembly.</title>
        <authorList>
            <person name="Kang M."/>
        </authorList>
    </citation>
    <scope>NUCLEOTIDE SEQUENCE [LARGE SCALE GENOMIC DNA]</scope>
    <source>
        <strain evidence="5">sand1-3</strain>
    </source>
</reference>
<name>A0A7G9L400_9SPHN</name>
<proteinExistence type="predicted"/>
<dbReference type="Proteomes" id="UP000515861">
    <property type="component" value="Chromosome"/>
</dbReference>
<dbReference type="KEGG" id="ssau:H8M03_03105"/>
<keyword evidence="5" id="KW-1185">Reference proteome</keyword>
<evidence type="ECO:0000259" key="3">
    <source>
        <dbReference type="Pfam" id="PF16220"/>
    </source>
</evidence>
<dbReference type="EMBL" id="CP060697">
    <property type="protein sequence ID" value="QNM83349.1"/>
    <property type="molecule type" value="Genomic_DNA"/>
</dbReference>
<gene>
    <name evidence="4" type="ORF">H8M03_03105</name>
</gene>
<evidence type="ECO:0000313" key="4">
    <source>
        <dbReference type="EMBL" id="QNM83349.1"/>
    </source>
</evidence>
<dbReference type="PANTHER" id="PTHR30273:SF2">
    <property type="entry name" value="PROTEIN FECR"/>
    <property type="match status" value="1"/>
</dbReference>
<accession>A0A7G9L400</accession>
<keyword evidence="1" id="KW-0812">Transmembrane</keyword>
<keyword evidence="1" id="KW-0472">Membrane</keyword>
<dbReference type="Gene3D" id="2.60.120.1440">
    <property type="match status" value="1"/>
</dbReference>